<dbReference type="EMBL" id="LWCA01000086">
    <property type="protein sequence ID" value="OAF71032.1"/>
    <property type="molecule type" value="Genomic_DNA"/>
</dbReference>
<dbReference type="GO" id="GO:0036064">
    <property type="term" value="C:ciliary basal body"/>
    <property type="evidence" value="ECO:0007669"/>
    <property type="project" value="TreeGrafter"/>
</dbReference>
<comment type="caution">
    <text evidence="10">The sequence shown here is derived from an EMBL/GenBank/DDBJ whole genome shotgun (WGS) entry which is preliminary data.</text>
</comment>
<evidence type="ECO:0000256" key="5">
    <source>
        <dbReference type="ARBA" id="ARBA00022794"/>
    </source>
</evidence>
<evidence type="ECO:0000256" key="8">
    <source>
        <dbReference type="ARBA" id="ARBA00023273"/>
    </source>
</evidence>
<keyword evidence="8" id="KW-0966">Cell projection</keyword>
<comment type="function">
    <text evidence="9">Essential for sperm motility and is involved in the regulation of the beating frequency of motile cilia on the epithelial cells of the respiratory tract. Required for the establishment of radial spokes in sperm flagella.</text>
</comment>
<dbReference type="InterPro" id="IPR021897">
    <property type="entry name" value="FAP206"/>
</dbReference>
<keyword evidence="6" id="KW-0969">Cilium</keyword>
<proteinExistence type="inferred from homology"/>
<evidence type="ECO:0000256" key="6">
    <source>
        <dbReference type="ARBA" id="ARBA00023069"/>
    </source>
</evidence>
<comment type="subcellular location">
    <subcellularLocation>
        <location evidence="1">Cytoplasm</location>
        <location evidence="1">Cytoskeleton</location>
        <location evidence="1">Cilium axoneme</location>
    </subcellularLocation>
</comment>
<reference evidence="10 11" key="1">
    <citation type="submission" date="2016-04" db="EMBL/GenBank/DDBJ databases">
        <title>The genome of Intoshia linei affirms orthonectids as highly simplified spiralians.</title>
        <authorList>
            <person name="Mikhailov K.V."/>
            <person name="Slusarev G.S."/>
            <person name="Nikitin M.A."/>
            <person name="Logacheva M.D."/>
            <person name="Penin A."/>
            <person name="Aleoshin V."/>
            <person name="Panchin Y.V."/>
        </authorList>
    </citation>
    <scope>NUCLEOTIDE SEQUENCE [LARGE SCALE GENOMIC DNA]</scope>
    <source>
        <strain evidence="10">Intl2013</strain>
        <tissue evidence="10">Whole animal</tissue>
    </source>
</reference>
<protein>
    <recommendedName>
        <fullName evidence="3">Cilia- and flagella-associated protein 206</fullName>
    </recommendedName>
</protein>
<evidence type="ECO:0000256" key="7">
    <source>
        <dbReference type="ARBA" id="ARBA00023212"/>
    </source>
</evidence>
<keyword evidence="4" id="KW-0963">Cytoplasm</keyword>
<organism evidence="10 11">
    <name type="scientific">Intoshia linei</name>
    <dbReference type="NCBI Taxonomy" id="1819745"/>
    <lineage>
        <taxon>Eukaryota</taxon>
        <taxon>Metazoa</taxon>
        <taxon>Spiralia</taxon>
        <taxon>Lophotrochozoa</taxon>
        <taxon>Mesozoa</taxon>
        <taxon>Orthonectida</taxon>
        <taxon>Rhopaluridae</taxon>
        <taxon>Intoshia</taxon>
    </lineage>
</organism>
<comment type="similarity">
    <text evidence="2">Belongs to the CFAP206 family.</text>
</comment>
<dbReference type="PANTHER" id="PTHR21442">
    <property type="entry name" value="CILIA- AND FLAGELLA-ASSOCIATED PROTEIN 206"/>
    <property type="match status" value="1"/>
</dbReference>
<evidence type="ECO:0000256" key="4">
    <source>
        <dbReference type="ARBA" id="ARBA00022490"/>
    </source>
</evidence>
<keyword evidence="7" id="KW-0206">Cytoskeleton</keyword>
<evidence type="ECO:0000313" key="10">
    <source>
        <dbReference type="EMBL" id="OAF71032.1"/>
    </source>
</evidence>
<dbReference type="GO" id="GO:0005930">
    <property type="term" value="C:axoneme"/>
    <property type="evidence" value="ECO:0007669"/>
    <property type="project" value="UniProtKB-SubCell"/>
</dbReference>
<keyword evidence="5" id="KW-0970">Cilium biogenesis/degradation</keyword>
<name>A0A177BBL9_9BILA</name>
<evidence type="ECO:0000313" key="11">
    <source>
        <dbReference type="Proteomes" id="UP000078046"/>
    </source>
</evidence>
<dbReference type="AlphaFoldDB" id="A0A177BBL9"/>
<dbReference type="GO" id="GO:0003356">
    <property type="term" value="P:regulation of cilium beat frequency"/>
    <property type="evidence" value="ECO:0007669"/>
    <property type="project" value="TreeGrafter"/>
</dbReference>
<accession>A0A177BBL9</accession>
<evidence type="ECO:0000256" key="3">
    <source>
        <dbReference type="ARBA" id="ARBA00021602"/>
    </source>
</evidence>
<keyword evidence="11" id="KW-1185">Reference proteome</keyword>
<dbReference type="GO" id="GO:0030030">
    <property type="term" value="P:cell projection organization"/>
    <property type="evidence" value="ECO:0007669"/>
    <property type="project" value="UniProtKB-KW"/>
</dbReference>
<evidence type="ECO:0000256" key="1">
    <source>
        <dbReference type="ARBA" id="ARBA00004430"/>
    </source>
</evidence>
<evidence type="ECO:0000256" key="9">
    <source>
        <dbReference type="ARBA" id="ARBA00045321"/>
    </source>
</evidence>
<dbReference type="Proteomes" id="UP000078046">
    <property type="component" value="Unassembled WGS sequence"/>
</dbReference>
<dbReference type="PANTHER" id="PTHR21442:SF0">
    <property type="entry name" value="CILIA- AND FLAGELLA-ASSOCIATED PROTEIN 206"/>
    <property type="match status" value="1"/>
</dbReference>
<dbReference type="OrthoDB" id="10251073at2759"/>
<sequence>MDQASIQQTEGVIRNIIVEISRECLSRGTTVSEVLVAFIVKAVALDPKNNFYIDRYLTKNDVQRLITLCVKKLMTLDVPSLDTIKMQIDFDMNYADRASFLMEHKRVLNARLLPILNEICDCRARNKEELESLYRKIVSFCILKSGMGNATDITVIRETTAALQSIFPQTELANFMIQNRVPKENQLNDLNCLVVGIRLFNKDCAKECGNFDDLIGLLNEAIPQTTRNLDNELEKNSKNILACNNLLQILQNTEPPEKFPITQQFAKMIQINLHQYEIYVKIILKDVVTCAKHTESLKQKLSEILVELHNTLQNKTAIATNSVYPKFNYISELWSSIQDEMIILSVITNIFNSLNIYVENEKNMMDNSVINDYISFNFKEKPGLNVNISFDKSPFIHYDWIDIEKVKHFSNNMLQFRSFCPTTLVNEGGILKRANSNIGVLNYKCKYYAFSNADAAREFCENPDFYLSSILQIAKSNSELIQFLQLHRQYDSFSVFGSKQLDQPRHPITTNESTCQTDTHFYNSIIIKNYDWNEWELRRKAIKLVNLRKKMTHSIQTDNSNYRIDNCTQVYLPKEKSSQTMAVKSSDVPKPQVFFKGLRGTTTGEPTVIAKVDLTLDIDY</sequence>
<evidence type="ECO:0000256" key="2">
    <source>
        <dbReference type="ARBA" id="ARBA00010500"/>
    </source>
</evidence>
<gene>
    <name evidence="10" type="ORF">A3Q56_01171</name>
</gene>
<dbReference type="Pfam" id="PF12018">
    <property type="entry name" value="FAP206"/>
    <property type="match status" value="1"/>
</dbReference>